<reference evidence="1 2" key="1">
    <citation type="submission" date="2023-10" db="EMBL/GenBank/DDBJ databases">
        <title>Characterization of rhizosphere-enriched actinobacteria from wheat plants lab-grown on chernevaya soil.</title>
        <authorList>
            <person name="Tikhonova E.N."/>
            <person name="Konopkin A."/>
            <person name="Kravchenko I.K."/>
        </authorList>
    </citation>
    <scope>NUCLEOTIDE SEQUENCE [LARGE SCALE GENOMIC DNA]</scope>
    <source>
        <strain evidence="1 2">RR29</strain>
    </source>
</reference>
<name>A0ABU4FMV7_9ACTN</name>
<evidence type="ECO:0000313" key="1">
    <source>
        <dbReference type="EMBL" id="MDV7221301.1"/>
    </source>
</evidence>
<evidence type="ECO:0000313" key="2">
    <source>
        <dbReference type="Proteomes" id="UP001187346"/>
    </source>
</evidence>
<dbReference type="SUPFAM" id="SSF48452">
    <property type="entry name" value="TPR-like"/>
    <property type="match status" value="1"/>
</dbReference>
<sequence length="355" mass="39689">MGELQASIDWGESGSVERSDYKAWASQYVSRLVEEGRLEELRSAASTGTALARARLAEIYAAQGRIEELRALAGSENEGLALLLADTLAEQDDLEAEVAVMKVRLQVDEEDARDELIELLRAQDRIDRAITFLQRYAHEYVEWNLLVRLLLLQGRVKDVQLMAYEERGPRRDARSMVAYHFAEQGRIDELRTLVTPGSSTGLALLLARALVAQGRVDEGIAVLQERVDADEQHSRDWLIQLLVEQGRADQAVTVLKGMPSSYRSTSTAELSVARLLDEQGRPEDAIRILQGTGSAPERLAALLAAQERVDEAVRVLDRAVEDTDTRYPAAIERLTRAKADLLAEHDHDRQDQNRN</sequence>
<dbReference type="RefSeq" id="WP_317774615.1">
    <property type="nucleotide sequence ID" value="NZ_JAWMAJ010000166.1"/>
</dbReference>
<dbReference type="InterPro" id="IPR011990">
    <property type="entry name" value="TPR-like_helical_dom_sf"/>
</dbReference>
<proteinExistence type="predicted"/>
<evidence type="ECO:0008006" key="3">
    <source>
        <dbReference type="Google" id="ProtNLM"/>
    </source>
</evidence>
<dbReference type="Proteomes" id="UP001187346">
    <property type="component" value="Unassembled WGS sequence"/>
</dbReference>
<organism evidence="1 2">
    <name type="scientific">Streptomyces prunicolor</name>
    <dbReference type="NCBI Taxonomy" id="67348"/>
    <lineage>
        <taxon>Bacteria</taxon>
        <taxon>Bacillati</taxon>
        <taxon>Actinomycetota</taxon>
        <taxon>Actinomycetes</taxon>
        <taxon>Kitasatosporales</taxon>
        <taxon>Streptomycetaceae</taxon>
        <taxon>Streptomyces</taxon>
    </lineage>
</organism>
<keyword evidence="2" id="KW-1185">Reference proteome</keyword>
<dbReference type="EMBL" id="JAWMAJ010000166">
    <property type="protein sequence ID" value="MDV7221301.1"/>
    <property type="molecule type" value="Genomic_DNA"/>
</dbReference>
<comment type="caution">
    <text evidence="1">The sequence shown here is derived from an EMBL/GenBank/DDBJ whole genome shotgun (WGS) entry which is preliminary data.</text>
</comment>
<protein>
    <recommendedName>
        <fullName evidence="3">Tetratricopeptide repeat protein</fullName>
    </recommendedName>
</protein>
<accession>A0ABU4FMV7</accession>
<gene>
    <name evidence="1" type="ORF">R5A26_35715</name>
</gene>
<dbReference type="Gene3D" id="1.25.40.10">
    <property type="entry name" value="Tetratricopeptide repeat domain"/>
    <property type="match status" value="1"/>
</dbReference>